<dbReference type="EMBL" id="LECT01000042">
    <property type="protein sequence ID" value="KLU03011.1"/>
    <property type="molecule type" value="Genomic_DNA"/>
</dbReference>
<proteinExistence type="predicted"/>
<keyword evidence="2" id="KW-1185">Reference proteome</keyword>
<accession>A0A0J1B980</accession>
<name>A0A0J1B980_RHOIS</name>
<dbReference type="Proteomes" id="UP000036367">
    <property type="component" value="Unassembled WGS sequence"/>
</dbReference>
<dbReference type="STRING" id="595434.RISK_004981"/>
<dbReference type="PATRIC" id="fig|595434.4.peg.4726"/>
<evidence type="ECO:0000313" key="1">
    <source>
        <dbReference type="EMBL" id="KLU03011.1"/>
    </source>
</evidence>
<organism evidence="1 2">
    <name type="scientific">Rhodopirellula islandica</name>
    <dbReference type="NCBI Taxonomy" id="595434"/>
    <lineage>
        <taxon>Bacteria</taxon>
        <taxon>Pseudomonadati</taxon>
        <taxon>Planctomycetota</taxon>
        <taxon>Planctomycetia</taxon>
        <taxon>Pirellulales</taxon>
        <taxon>Pirellulaceae</taxon>
        <taxon>Rhodopirellula</taxon>
    </lineage>
</organism>
<protein>
    <submittedName>
        <fullName evidence="1">Uncharacterized protein</fullName>
    </submittedName>
</protein>
<evidence type="ECO:0000313" key="2">
    <source>
        <dbReference type="Proteomes" id="UP000036367"/>
    </source>
</evidence>
<comment type="caution">
    <text evidence="1">The sequence shown here is derived from an EMBL/GenBank/DDBJ whole genome shotgun (WGS) entry which is preliminary data.</text>
</comment>
<dbReference type="AlphaFoldDB" id="A0A0J1B980"/>
<gene>
    <name evidence="1" type="ORF">RISK_004981</name>
</gene>
<reference evidence="1" key="1">
    <citation type="submission" date="2015-05" db="EMBL/GenBank/DDBJ databases">
        <title>Permanent draft genome of Rhodopirellula islandicus K833.</title>
        <authorList>
            <person name="Kizina J."/>
            <person name="Richter M."/>
            <person name="Glockner F.O."/>
            <person name="Harder J."/>
        </authorList>
    </citation>
    <scope>NUCLEOTIDE SEQUENCE [LARGE SCALE GENOMIC DNA]</scope>
    <source>
        <strain evidence="1">K833</strain>
    </source>
</reference>
<sequence>MPPPPFANPRLRVVVAFMPETLALGAMKLGCTVGRSFEFGQTC</sequence>